<proteinExistence type="predicted"/>
<keyword evidence="2" id="KW-1185">Reference proteome</keyword>
<protein>
    <submittedName>
        <fullName evidence="1">Glycosyltransferase</fullName>
    </submittedName>
</protein>
<gene>
    <name evidence="1" type="ORF">JJQ90_26470</name>
</gene>
<accession>A0ABS6HFV0</accession>
<evidence type="ECO:0000313" key="1">
    <source>
        <dbReference type="EMBL" id="MBU8547289.1"/>
    </source>
</evidence>
<comment type="caution">
    <text evidence="1">The sequence shown here is derived from an EMBL/GenBank/DDBJ whole genome shotgun (WGS) entry which is preliminary data.</text>
</comment>
<name>A0ABS6HFV0_9PROT</name>
<reference evidence="1 2" key="1">
    <citation type="submission" date="2021-01" db="EMBL/GenBank/DDBJ databases">
        <title>Roseomonas sp. nov, a bacterium isolated from an oil production mixture in Yumen Oilfield.</title>
        <authorList>
            <person name="Wu D."/>
        </authorList>
    </citation>
    <scope>NUCLEOTIDE SEQUENCE [LARGE SCALE GENOMIC DNA]</scope>
    <source>
        <strain evidence="1 2">ROY-5-3</strain>
    </source>
</reference>
<dbReference type="EMBL" id="JAERQM010000015">
    <property type="protein sequence ID" value="MBU8547289.1"/>
    <property type="molecule type" value="Genomic_DNA"/>
</dbReference>
<dbReference type="Pfam" id="PF13692">
    <property type="entry name" value="Glyco_trans_1_4"/>
    <property type="match status" value="1"/>
</dbReference>
<evidence type="ECO:0000313" key="2">
    <source>
        <dbReference type="Proteomes" id="UP000689967"/>
    </source>
</evidence>
<sequence length="634" mass="65197">MVAAPLPWAVLARDATVAVDATEALLPPDVPALLHLGEAAAAEPVAGLILFDDRSAIARARIAEARAADLPVVLAQATAGLPRNVFGLASLDTTQAPAWGASAPDLLVLASPADAAAVARQAGPAAPRRVAIGQPGVGSWAWSRLRRPARPGQVVLDPGLQAPELRTAGLNLPLKGREPPILVTARPADAAEALRMGWKTLLLAPGYRDDDISQGLAIADGPVRAAALLPRLAADRDSPTGCPARLLPLAGGEPLARLLAQLVLAGVDAVGQPCGMPTAAPARTALRLDGLAMPRGGLVIVSHDWSERTGLARPALRMAEVLRAAGIPVRCLPIGPEADPRPVLRAIPPEAAVLFNSAGMFERGEAALRVYDAIAPARRAIYLHETAWTLERFRQTAPDLWQGFARRLPTALLLCVSAAQARLLAGQYGATRCVVVGNATEVPRAAETLLPAPAGAHTAIAMLGTVQVRKGPALFGAVAERAARLALPWDFSWIGHDVQEPGMPPPSPAVRWAGRLEGAALAAELAAMDLLLLSSADDPMPLSVIEALALGKRVVAYAETGAAEAVAGLPGCAVFADYTPEAALAALQAALARPADPAVIAARGQDLASPVGLAQRILAALMAGATGRPVPAAA</sequence>
<dbReference type="RefSeq" id="WP_216879273.1">
    <property type="nucleotide sequence ID" value="NZ_JAERQM010000015.1"/>
</dbReference>
<organism evidence="1 2">
    <name type="scientific">Falsiroseomonas oleicola</name>
    <dbReference type="NCBI Taxonomy" id="2801474"/>
    <lineage>
        <taxon>Bacteria</taxon>
        <taxon>Pseudomonadati</taxon>
        <taxon>Pseudomonadota</taxon>
        <taxon>Alphaproteobacteria</taxon>
        <taxon>Acetobacterales</taxon>
        <taxon>Roseomonadaceae</taxon>
        <taxon>Falsiroseomonas</taxon>
    </lineage>
</organism>
<dbReference type="Proteomes" id="UP000689967">
    <property type="component" value="Unassembled WGS sequence"/>
</dbReference>